<name>A0A6A6MC38_HEVBR</name>
<dbReference type="SUPFAM" id="SSF48403">
    <property type="entry name" value="Ankyrin repeat"/>
    <property type="match status" value="1"/>
</dbReference>
<accession>A0A6A6MC38</accession>
<dbReference type="Gene3D" id="1.25.40.20">
    <property type="entry name" value="Ankyrin repeat-containing domain"/>
    <property type="match status" value="1"/>
</dbReference>
<dbReference type="PANTHER" id="PTHR46475:SF2">
    <property type="entry name" value="REGULATORY PROTEIN NPR3"/>
    <property type="match status" value="1"/>
</dbReference>
<reference evidence="1 2" key="1">
    <citation type="journal article" date="2020" name="Mol. Plant">
        <title>The Chromosome-Based Rubber Tree Genome Provides New Insights into Spurge Genome Evolution and Rubber Biosynthesis.</title>
        <authorList>
            <person name="Liu J."/>
            <person name="Shi C."/>
            <person name="Shi C.C."/>
            <person name="Li W."/>
            <person name="Zhang Q.J."/>
            <person name="Zhang Y."/>
            <person name="Li K."/>
            <person name="Lu H.F."/>
            <person name="Shi C."/>
            <person name="Zhu S.T."/>
            <person name="Xiao Z.Y."/>
            <person name="Nan H."/>
            <person name="Yue Y."/>
            <person name="Zhu X.G."/>
            <person name="Wu Y."/>
            <person name="Hong X.N."/>
            <person name="Fan G.Y."/>
            <person name="Tong Y."/>
            <person name="Zhang D."/>
            <person name="Mao C.L."/>
            <person name="Liu Y.L."/>
            <person name="Hao S.J."/>
            <person name="Liu W.Q."/>
            <person name="Lv M.Q."/>
            <person name="Zhang H.B."/>
            <person name="Liu Y."/>
            <person name="Hu-Tang G.R."/>
            <person name="Wang J.P."/>
            <person name="Wang J.H."/>
            <person name="Sun Y.H."/>
            <person name="Ni S.B."/>
            <person name="Chen W.B."/>
            <person name="Zhang X.C."/>
            <person name="Jiao Y.N."/>
            <person name="Eichler E.E."/>
            <person name="Li G.H."/>
            <person name="Liu X."/>
            <person name="Gao L.Z."/>
        </authorList>
    </citation>
    <scope>NUCLEOTIDE SEQUENCE [LARGE SCALE GENOMIC DNA]</scope>
    <source>
        <strain evidence="2">cv. GT1</strain>
        <tissue evidence="1">Leaf</tissue>
    </source>
</reference>
<dbReference type="InterPro" id="IPR036770">
    <property type="entry name" value="Ankyrin_rpt-contain_sf"/>
</dbReference>
<sequence length="116" mass="12990">MAYVEDVSPILLAAVQCLSIELVYKETELSSKEPMYDDKYIFDAVTRIRKALDLDDIDLVLLFLIESDVTSVNANSLHHVVAYRDYKVVSEVLDLGLIDGNLRNSQGYTALHIAAI</sequence>
<gene>
    <name evidence="1" type="ORF">GH714_003560</name>
</gene>
<proteinExistence type="predicted"/>
<dbReference type="GO" id="GO:0009862">
    <property type="term" value="P:systemic acquired resistance, salicylic acid mediated signaling pathway"/>
    <property type="evidence" value="ECO:0007669"/>
    <property type="project" value="InterPro"/>
</dbReference>
<dbReference type="Proteomes" id="UP000467840">
    <property type="component" value="Chromosome 14"/>
</dbReference>
<dbReference type="InterPro" id="IPR044292">
    <property type="entry name" value="NPR"/>
</dbReference>
<dbReference type="GO" id="GO:0050832">
    <property type="term" value="P:defense response to fungus"/>
    <property type="evidence" value="ECO:0007669"/>
    <property type="project" value="TreeGrafter"/>
</dbReference>
<dbReference type="EMBL" id="JAAGAX010000006">
    <property type="protein sequence ID" value="KAF2309519.1"/>
    <property type="molecule type" value="Genomic_DNA"/>
</dbReference>
<evidence type="ECO:0000313" key="1">
    <source>
        <dbReference type="EMBL" id="KAF2309519.1"/>
    </source>
</evidence>
<keyword evidence="2" id="KW-1185">Reference proteome</keyword>
<evidence type="ECO:0000313" key="2">
    <source>
        <dbReference type="Proteomes" id="UP000467840"/>
    </source>
</evidence>
<dbReference type="GO" id="GO:0042742">
    <property type="term" value="P:defense response to bacterium"/>
    <property type="evidence" value="ECO:0007669"/>
    <property type="project" value="TreeGrafter"/>
</dbReference>
<comment type="caution">
    <text evidence="1">The sequence shown here is derived from an EMBL/GenBank/DDBJ whole genome shotgun (WGS) entry which is preliminary data.</text>
</comment>
<protein>
    <submittedName>
        <fullName evidence="1">Uncharacterized protein</fullName>
    </submittedName>
</protein>
<dbReference type="GO" id="GO:0005634">
    <property type="term" value="C:nucleus"/>
    <property type="evidence" value="ECO:0007669"/>
    <property type="project" value="TreeGrafter"/>
</dbReference>
<dbReference type="PANTHER" id="PTHR46475">
    <property type="entry name" value="REGULATORY PROTEIN NPR3"/>
    <property type="match status" value="1"/>
</dbReference>
<dbReference type="AlphaFoldDB" id="A0A6A6MC38"/>
<organism evidence="1 2">
    <name type="scientific">Hevea brasiliensis</name>
    <name type="common">Para rubber tree</name>
    <name type="synonym">Siphonia brasiliensis</name>
    <dbReference type="NCBI Taxonomy" id="3981"/>
    <lineage>
        <taxon>Eukaryota</taxon>
        <taxon>Viridiplantae</taxon>
        <taxon>Streptophyta</taxon>
        <taxon>Embryophyta</taxon>
        <taxon>Tracheophyta</taxon>
        <taxon>Spermatophyta</taxon>
        <taxon>Magnoliopsida</taxon>
        <taxon>eudicotyledons</taxon>
        <taxon>Gunneridae</taxon>
        <taxon>Pentapetalae</taxon>
        <taxon>rosids</taxon>
        <taxon>fabids</taxon>
        <taxon>Malpighiales</taxon>
        <taxon>Euphorbiaceae</taxon>
        <taxon>Crotonoideae</taxon>
        <taxon>Micrandreae</taxon>
        <taxon>Hevea</taxon>
    </lineage>
</organism>
<dbReference type="GO" id="GO:2000031">
    <property type="term" value="P:regulation of salicylic acid mediated signaling pathway"/>
    <property type="evidence" value="ECO:0007669"/>
    <property type="project" value="InterPro"/>
</dbReference>
<dbReference type="GO" id="GO:2000022">
    <property type="term" value="P:regulation of jasmonic acid mediated signaling pathway"/>
    <property type="evidence" value="ECO:0007669"/>
    <property type="project" value="InterPro"/>
</dbReference>